<evidence type="ECO:0000313" key="1">
    <source>
        <dbReference type="EMBL" id="OAV51818.1"/>
    </source>
</evidence>
<accession>A0A1B7LV04</accession>
<evidence type="ECO:0000313" key="2">
    <source>
        <dbReference type="Proteomes" id="UP000078292"/>
    </source>
</evidence>
<dbReference type="Proteomes" id="UP000078292">
    <property type="component" value="Unassembled WGS sequence"/>
</dbReference>
<dbReference type="EMBL" id="LXEY01000114">
    <property type="protein sequence ID" value="OAV51818.1"/>
    <property type="molecule type" value="Genomic_DNA"/>
</dbReference>
<sequence>MRKRLALIAAGALIITGCSQPREETSVDVTPPPVVEIPTQTIFHQAIKSVMDEEAIISVGVPALESLNNAAAEISQYAPEPAECAGTVDPEFYTTNDVAVGFQSRTGENTHTAETIVAVGFENADDASDYFTARTNPWSECDSVDLTIDETNVLTLHYGASGLANAEDLSVPEVLAQADQDMLLTSRGELSGAFETSDAPIPDAGALPDYVISPDEVPEPEAEDQNISVTNATVVARFDNQVFWMTVEPGQNADEAVQTLAEVVEAVHAQQ</sequence>
<organism evidence="1 2">
    <name type="scientific">Enteractinococcus helveticum</name>
    <dbReference type="NCBI Taxonomy" id="1837282"/>
    <lineage>
        <taxon>Bacteria</taxon>
        <taxon>Bacillati</taxon>
        <taxon>Actinomycetota</taxon>
        <taxon>Actinomycetes</taxon>
        <taxon>Micrococcales</taxon>
        <taxon>Micrococcaceae</taxon>
    </lineage>
</organism>
<dbReference type="OrthoDB" id="4962355at2"/>
<dbReference type="AlphaFoldDB" id="A0A1B7LV04"/>
<keyword evidence="2" id="KW-1185">Reference proteome</keyword>
<name>A0A1B7LV04_9MICC</name>
<proteinExistence type="predicted"/>
<dbReference type="PROSITE" id="PS51257">
    <property type="entry name" value="PROKAR_LIPOPROTEIN"/>
    <property type="match status" value="1"/>
</dbReference>
<dbReference type="STRING" id="1837282.A6F49_01650"/>
<dbReference type="RefSeq" id="WP_043055640.1">
    <property type="nucleotide sequence ID" value="NZ_LXEY01000114.1"/>
</dbReference>
<protein>
    <recommendedName>
        <fullName evidence="3">PknH-like extracellular domain-containing protein</fullName>
    </recommendedName>
</protein>
<comment type="caution">
    <text evidence="1">The sequence shown here is derived from an EMBL/GenBank/DDBJ whole genome shotgun (WGS) entry which is preliminary data.</text>
</comment>
<reference evidence="1 2" key="1">
    <citation type="submission" date="2016-04" db="EMBL/GenBank/DDBJ databases">
        <title>First whole genome shotgun sequence of the bacterium Enteractinococcus sp. strain UASWS1574.</title>
        <authorList>
            <person name="Crovadore J."/>
            <person name="Chablais R."/>
            <person name="Lefort F."/>
        </authorList>
    </citation>
    <scope>NUCLEOTIDE SEQUENCE [LARGE SCALE GENOMIC DNA]</scope>
    <source>
        <strain evidence="1 2">UASWS1574</strain>
    </source>
</reference>
<evidence type="ECO:0008006" key="3">
    <source>
        <dbReference type="Google" id="ProtNLM"/>
    </source>
</evidence>
<gene>
    <name evidence="1" type="ORF">A6F49_01650</name>
</gene>